<evidence type="ECO:0000313" key="3">
    <source>
        <dbReference type="Proteomes" id="UP000053342"/>
    </source>
</evidence>
<organism evidence="2 3">
    <name type="scientific">Exophiala oligosperma</name>
    <dbReference type="NCBI Taxonomy" id="215243"/>
    <lineage>
        <taxon>Eukaryota</taxon>
        <taxon>Fungi</taxon>
        <taxon>Dikarya</taxon>
        <taxon>Ascomycota</taxon>
        <taxon>Pezizomycotina</taxon>
        <taxon>Eurotiomycetes</taxon>
        <taxon>Chaetothyriomycetidae</taxon>
        <taxon>Chaetothyriales</taxon>
        <taxon>Herpotrichiellaceae</taxon>
        <taxon>Exophiala</taxon>
    </lineage>
</organism>
<proteinExistence type="predicted"/>
<keyword evidence="1" id="KW-0040">ANK repeat</keyword>
<evidence type="ECO:0000313" key="2">
    <source>
        <dbReference type="EMBL" id="KIW47596.1"/>
    </source>
</evidence>
<dbReference type="VEuPathDB" id="FungiDB:PV06_00279"/>
<dbReference type="PROSITE" id="PS50088">
    <property type="entry name" value="ANK_REPEAT"/>
    <property type="match status" value="1"/>
</dbReference>
<keyword evidence="3" id="KW-1185">Reference proteome</keyword>
<dbReference type="SMART" id="SM00248">
    <property type="entry name" value="ANK"/>
    <property type="match status" value="1"/>
</dbReference>
<gene>
    <name evidence="2" type="ORF">PV06_00279</name>
</gene>
<dbReference type="InterPro" id="IPR002110">
    <property type="entry name" value="Ankyrin_rpt"/>
</dbReference>
<reference evidence="2 3" key="1">
    <citation type="submission" date="2015-01" db="EMBL/GenBank/DDBJ databases">
        <title>The Genome Sequence of Exophiala oligosperma CBS72588.</title>
        <authorList>
            <consortium name="The Broad Institute Genomics Platform"/>
            <person name="Cuomo C."/>
            <person name="de Hoog S."/>
            <person name="Gorbushina A."/>
            <person name="Stielow B."/>
            <person name="Teixiera M."/>
            <person name="Abouelleil A."/>
            <person name="Chapman S.B."/>
            <person name="Priest M."/>
            <person name="Young S.K."/>
            <person name="Wortman J."/>
            <person name="Nusbaum C."/>
            <person name="Birren B."/>
        </authorList>
    </citation>
    <scope>NUCLEOTIDE SEQUENCE [LARGE SCALE GENOMIC DNA]</scope>
    <source>
        <strain evidence="2 3">CBS 72588</strain>
    </source>
</reference>
<accession>A0A0D2B5R2</accession>
<dbReference type="HOGENOM" id="CLU_025581_1_0_1"/>
<evidence type="ECO:0000256" key="1">
    <source>
        <dbReference type="PROSITE-ProRule" id="PRU00023"/>
    </source>
</evidence>
<feature type="repeat" description="ANK" evidence="1">
    <location>
        <begin position="272"/>
        <end position="304"/>
    </location>
</feature>
<dbReference type="SUPFAM" id="SSF48403">
    <property type="entry name" value="Ankyrin repeat"/>
    <property type="match status" value="1"/>
</dbReference>
<dbReference type="EMBL" id="KN847332">
    <property type="protein sequence ID" value="KIW47596.1"/>
    <property type="molecule type" value="Genomic_DNA"/>
</dbReference>
<dbReference type="STRING" id="215243.A0A0D2B5R2"/>
<dbReference type="InterPro" id="IPR036770">
    <property type="entry name" value="Ankyrin_rpt-contain_sf"/>
</dbReference>
<dbReference type="OrthoDB" id="4158831at2759"/>
<dbReference type="Pfam" id="PF00023">
    <property type="entry name" value="Ank"/>
    <property type="match status" value="1"/>
</dbReference>
<dbReference type="PROSITE" id="PS50297">
    <property type="entry name" value="ANK_REP_REGION"/>
    <property type="match status" value="1"/>
</dbReference>
<dbReference type="Proteomes" id="UP000053342">
    <property type="component" value="Unassembled WGS sequence"/>
</dbReference>
<name>A0A0D2B5R2_9EURO</name>
<protein>
    <submittedName>
        <fullName evidence="2">Uncharacterized protein</fullName>
    </submittedName>
</protein>
<dbReference type="GeneID" id="27352353"/>
<dbReference type="Gene3D" id="1.25.40.20">
    <property type="entry name" value="Ankyrin repeat-containing domain"/>
    <property type="match status" value="1"/>
</dbReference>
<dbReference type="AlphaFoldDB" id="A0A0D2B5R2"/>
<dbReference type="RefSeq" id="XP_016267812.1">
    <property type="nucleotide sequence ID" value="XM_016400759.1"/>
</dbReference>
<sequence>MAEVIGVVAASLEFGKVFVELKTKASSIRHAPEELIVVLEELEVTDAILQALADQDALLSIYAPPNVIQKCRDFCKNATDILKPVCLELSETIKQSRWPGSIKFVLKEHFLERATRRIERAKMNLILAQSAASIAMSALSLQQQMTTQTLIITKSDVKTDKAALQAHGRSKLSVMADPQADDADISRGDDDGADEQGLVITKTQRKLAEYVAWKKTSILRMRTSGITYFGIKTRNIIPYDSPIFAAVCAGDFCATRDLLHTKQASIYDVDLAGNTVLHLACMRPDLSILQYLLQEGADPNERNFKDNTCFDTLITGSINLWDHLSSHVGLHLIDFISDAMRVLLGKDDPENLDGFLTSGIYHLAHFEKDRGLLSRMFMPIFSELWSNIDFTTRLDVAYNMVSPCMTTQLFWHALSQRMLDSRCLILPADETGQPSECLVGHLAWTMSSEPIDIKGLRLLLHQAVSLDGIQLSFENHCGSPMLKYLQFSMEAGMYIGSFANLEHQRLTSRLRNWAHEVELAGQDLQTYGHWEEALLSDVDLVFDALLRRTPDGPFKARVLKFKYGPSPEDWEIWATTSMDEAAADFWGTLDADEPLLPIPGSWPETDLSIDDVWDMKSYNASSRRRRIRGLRYLGLGRSRESEVYGPEFKVFFLQTMVDDGKRKKEWKRRFYLENGITPPCREYIS</sequence>